<dbReference type="Proteomes" id="UP000594261">
    <property type="component" value="Chromosome 4"/>
</dbReference>
<protein>
    <recommendedName>
        <fullName evidence="3">Reverse transcriptase zinc-binding domain-containing protein</fullName>
    </recommendedName>
</protein>
<dbReference type="AlphaFoldDB" id="A0A7N2LE19"/>
<evidence type="ECO:0000313" key="1">
    <source>
        <dbReference type="EnsemblPlants" id="QL04p033554:mrna"/>
    </source>
</evidence>
<dbReference type="EnsemblPlants" id="QL04p033554:mrna">
    <property type="protein sequence ID" value="QL04p033554:mrna"/>
    <property type="gene ID" value="QL04p033554"/>
</dbReference>
<dbReference type="EMBL" id="LRBV02000004">
    <property type="status" value="NOT_ANNOTATED_CDS"/>
    <property type="molecule type" value="Genomic_DNA"/>
</dbReference>
<organism evidence="1 2">
    <name type="scientific">Quercus lobata</name>
    <name type="common">Valley oak</name>
    <dbReference type="NCBI Taxonomy" id="97700"/>
    <lineage>
        <taxon>Eukaryota</taxon>
        <taxon>Viridiplantae</taxon>
        <taxon>Streptophyta</taxon>
        <taxon>Embryophyta</taxon>
        <taxon>Tracheophyta</taxon>
        <taxon>Spermatophyta</taxon>
        <taxon>Magnoliopsida</taxon>
        <taxon>eudicotyledons</taxon>
        <taxon>Gunneridae</taxon>
        <taxon>Pentapetalae</taxon>
        <taxon>rosids</taxon>
        <taxon>fabids</taxon>
        <taxon>Fagales</taxon>
        <taxon>Fagaceae</taxon>
        <taxon>Quercus</taxon>
    </lineage>
</organism>
<sequence>MEARVCDLVFGNLSFPEDVKHTLWDCEAVKIVWCKDFSWVNRFEAANGTFLYLMEWLITKLGIADLFATTAWLIWTHRNKSQLLEKTTPLGSIGEATKSWLLQFRSSREEHCCGKLPCRRKWLPLEPGEFKANFDGAMFNESDEARVGVVIGTPWVRLFQQWLKKSENLIVWSAWRCLQLDGQ</sequence>
<name>A0A7N2LE19_QUELO</name>
<keyword evidence="2" id="KW-1185">Reference proteome</keyword>
<reference evidence="1 2" key="1">
    <citation type="journal article" date="2016" name="G3 (Bethesda)">
        <title>First Draft Assembly and Annotation of the Genome of a California Endemic Oak Quercus lobata Nee (Fagaceae).</title>
        <authorList>
            <person name="Sork V.L."/>
            <person name="Fitz-Gibbon S.T."/>
            <person name="Puiu D."/>
            <person name="Crepeau M."/>
            <person name="Gugger P.F."/>
            <person name="Sherman R."/>
            <person name="Stevens K."/>
            <person name="Langley C.H."/>
            <person name="Pellegrini M."/>
            <person name="Salzberg S.L."/>
        </authorList>
    </citation>
    <scope>NUCLEOTIDE SEQUENCE [LARGE SCALE GENOMIC DNA]</scope>
    <source>
        <strain evidence="1 2">cv. SW786</strain>
    </source>
</reference>
<reference evidence="1" key="2">
    <citation type="submission" date="2021-01" db="UniProtKB">
        <authorList>
            <consortium name="EnsemblPlants"/>
        </authorList>
    </citation>
    <scope>IDENTIFICATION</scope>
</reference>
<dbReference type="InParanoid" id="A0A7N2LE19"/>
<evidence type="ECO:0000313" key="2">
    <source>
        <dbReference type="Proteomes" id="UP000594261"/>
    </source>
</evidence>
<evidence type="ECO:0008006" key="3">
    <source>
        <dbReference type="Google" id="ProtNLM"/>
    </source>
</evidence>
<dbReference type="Gramene" id="QL04p033554:mrna">
    <property type="protein sequence ID" value="QL04p033554:mrna"/>
    <property type="gene ID" value="QL04p033554"/>
</dbReference>
<proteinExistence type="predicted"/>
<accession>A0A7N2LE19</accession>